<comment type="subcellular location">
    <subcellularLocation>
        <location evidence="1">Secreted</location>
    </subcellularLocation>
</comment>
<evidence type="ECO:0000256" key="1">
    <source>
        <dbReference type="ARBA" id="ARBA00004613"/>
    </source>
</evidence>
<reference evidence="9 10" key="1">
    <citation type="submission" date="2020-03" db="EMBL/GenBank/DDBJ databases">
        <authorList>
            <person name="Wang L."/>
            <person name="He N."/>
            <person name="Li Y."/>
            <person name="Fang Y."/>
            <person name="Zhang F."/>
        </authorList>
    </citation>
    <scope>NUCLEOTIDE SEQUENCE [LARGE SCALE GENOMIC DNA]</scope>
    <source>
        <strain evidence="9 10">36D10-4-7</strain>
    </source>
</reference>
<gene>
    <name evidence="9" type="ORF">HBH26_05575</name>
</gene>
<dbReference type="Proteomes" id="UP000732399">
    <property type="component" value="Unassembled WGS sequence"/>
</dbReference>
<sequence length="315" mass="33452">MARRFGRRHAGRRWITAAAVPVAAGMALAMSVPVAAQAPAPTAASTAKSGAAPCRTTCLTPGDHQLTLDFRGTKRTYLVHVPRDYTGATPVPLLIDMHGWGSNPGEQRFVSGQFQQSDQRGFIAVWPQGQDNSWNGFNCCGKSMENNVDDVGFLRALVDTMKGQANIAGDRVYASGLSNGWSMAMRAACDAADVFRAAAGASQMLNQPERCRPSRPIGITSFHGLLDLLAPYGGNPLLGFQSARTSFASWATINRCTGAPVRGQLSGLSRTETFIHCAGKARVGLVTVGAGGHITYLNLDGVNIAGYIWDVAFAH</sequence>
<comment type="caution">
    <text evidence="9">The sequence shown here is derived from an EMBL/GenBank/DDBJ whole genome shotgun (WGS) entry which is preliminary data.</text>
</comment>
<evidence type="ECO:0000256" key="5">
    <source>
        <dbReference type="ARBA" id="ARBA00022801"/>
    </source>
</evidence>
<dbReference type="RefSeq" id="WP_168133627.1">
    <property type="nucleotide sequence ID" value="NZ_JAAVJH010000003.1"/>
</dbReference>
<dbReference type="SUPFAM" id="SSF53474">
    <property type="entry name" value="alpha/beta-Hydrolases"/>
    <property type="match status" value="1"/>
</dbReference>
<keyword evidence="2" id="KW-0964">Secreted</keyword>
<dbReference type="EMBL" id="JAAVJH010000003">
    <property type="protein sequence ID" value="NJR78086.1"/>
    <property type="molecule type" value="Genomic_DNA"/>
</dbReference>
<protein>
    <recommendedName>
        <fullName evidence="11">Polyhydroxybutyrate depolymerase</fullName>
    </recommendedName>
</protein>
<keyword evidence="5" id="KW-0378">Hydrolase</keyword>
<proteinExistence type="predicted"/>
<dbReference type="Gene3D" id="3.40.50.1820">
    <property type="entry name" value="alpha/beta hydrolase"/>
    <property type="match status" value="1"/>
</dbReference>
<dbReference type="InterPro" id="IPR043595">
    <property type="entry name" value="FaeB/C/D"/>
</dbReference>
<evidence type="ECO:0000313" key="9">
    <source>
        <dbReference type="EMBL" id="NJR78086.1"/>
    </source>
</evidence>
<evidence type="ECO:0000256" key="7">
    <source>
        <dbReference type="ARBA" id="ARBA00023326"/>
    </source>
</evidence>
<organism evidence="9 10">
    <name type="scientific">Sphingomonas corticis</name>
    <dbReference type="NCBI Taxonomy" id="2722791"/>
    <lineage>
        <taxon>Bacteria</taxon>
        <taxon>Pseudomonadati</taxon>
        <taxon>Pseudomonadota</taxon>
        <taxon>Alphaproteobacteria</taxon>
        <taxon>Sphingomonadales</taxon>
        <taxon>Sphingomonadaceae</taxon>
        <taxon>Sphingomonas</taxon>
    </lineage>
</organism>
<dbReference type="PANTHER" id="PTHR38050:SF2">
    <property type="entry name" value="FERULOYL ESTERASE C-RELATED"/>
    <property type="match status" value="1"/>
</dbReference>
<dbReference type="InterPro" id="IPR029058">
    <property type="entry name" value="AB_hydrolase_fold"/>
</dbReference>
<accession>A0ABX1CMN7</accession>
<keyword evidence="7" id="KW-0624">Polysaccharide degradation</keyword>
<keyword evidence="6" id="KW-0119">Carbohydrate metabolism</keyword>
<evidence type="ECO:0000256" key="2">
    <source>
        <dbReference type="ARBA" id="ARBA00022525"/>
    </source>
</evidence>
<keyword evidence="3" id="KW-0858">Xylan degradation</keyword>
<keyword evidence="10" id="KW-1185">Reference proteome</keyword>
<evidence type="ECO:0000256" key="6">
    <source>
        <dbReference type="ARBA" id="ARBA00023277"/>
    </source>
</evidence>
<evidence type="ECO:0008006" key="11">
    <source>
        <dbReference type="Google" id="ProtNLM"/>
    </source>
</evidence>
<feature type="signal peptide" evidence="8">
    <location>
        <begin position="1"/>
        <end position="29"/>
    </location>
</feature>
<dbReference type="PANTHER" id="PTHR38050">
    <property type="match status" value="1"/>
</dbReference>
<feature type="chain" id="PRO_5045146119" description="Polyhydroxybutyrate depolymerase" evidence="8">
    <location>
        <begin position="30"/>
        <end position="315"/>
    </location>
</feature>
<keyword evidence="4 8" id="KW-0732">Signal</keyword>
<evidence type="ECO:0000256" key="4">
    <source>
        <dbReference type="ARBA" id="ARBA00022729"/>
    </source>
</evidence>
<evidence type="ECO:0000256" key="3">
    <source>
        <dbReference type="ARBA" id="ARBA00022651"/>
    </source>
</evidence>
<name>A0ABX1CMN7_9SPHN</name>
<evidence type="ECO:0000313" key="10">
    <source>
        <dbReference type="Proteomes" id="UP000732399"/>
    </source>
</evidence>
<evidence type="ECO:0000256" key="8">
    <source>
        <dbReference type="SAM" id="SignalP"/>
    </source>
</evidence>